<dbReference type="FunFam" id="2.40.50.100:FF:000003">
    <property type="entry name" value="Acetyl-CoA carboxylase biotin carboxyl carrier protein"/>
    <property type="match status" value="1"/>
</dbReference>
<dbReference type="InterPro" id="IPR000089">
    <property type="entry name" value="Biotin_lipoyl"/>
</dbReference>
<dbReference type="PANTHER" id="PTHR45266">
    <property type="entry name" value="OXALOACETATE DECARBOXYLASE ALPHA CHAIN"/>
    <property type="match status" value="1"/>
</dbReference>
<dbReference type="OrthoDB" id="9812676at2"/>
<dbReference type="InterPro" id="IPR001882">
    <property type="entry name" value="Biotin_BS"/>
</dbReference>
<sequence>MYSVSIDKSVIKVEKSGDTLVVNEESLLWDITKTGERLYHVIYEDQSFNLEVVSIDSTEKILKLKLNNKLAEIKLQDKFDLLLEKLGMNTAAANHAKDIKAPMPGLIFDLKVKEGDEVKKGDPVLILEAMKMENIIKAPGDGVVKSIKIKKGDSVEKNQVLIQF</sequence>
<dbReference type="STRING" id="529505.SAMN05421761_108106"/>
<name>A0A1N7N398_9BACT</name>
<dbReference type="RefSeq" id="WP_076501249.1">
    <property type="nucleotide sequence ID" value="NZ_FTOP01000008.1"/>
</dbReference>
<dbReference type="SUPFAM" id="SSF51230">
    <property type="entry name" value="Single hybrid motif"/>
    <property type="match status" value="1"/>
</dbReference>
<dbReference type="InterPro" id="IPR011053">
    <property type="entry name" value="Single_hybrid_motif"/>
</dbReference>
<organism evidence="3 4">
    <name type="scientific">Belliella pelovolcani</name>
    <dbReference type="NCBI Taxonomy" id="529505"/>
    <lineage>
        <taxon>Bacteria</taxon>
        <taxon>Pseudomonadati</taxon>
        <taxon>Bacteroidota</taxon>
        <taxon>Cytophagia</taxon>
        <taxon>Cytophagales</taxon>
        <taxon>Cyclobacteriaceae</taxon>
        <taxon>Belliella</taxon>
    </lineage>
</organism>
<evidence type="ECO:0000313" key="3">
    <source>
        <dbReference type="EMBL" id="SIS92599.1"/>
    </source>
</evidence>
<feature type="domain" description="Lipoyl-binding" evidence="2">
    <location>
        <begin position="90"/>
        <end position="164"/>
    </location>
</feature>
<dbReference type="EMBL" id="FTOP01000008">
    <property type="protein sequence ID" value="SIS92599.1"/>
    <property type="molecule type" value="Genomic_DNA"/>
</dbReference>
<keyword evidence="1" id="KW-0092">Biotin</keyword>
<gene>
    <name evidence="3" type="ORF">SAMN05421761_108106</name>
</gene>
<dbReference type="Pfam" id="PF00364">
    <property type="entry name" value="Biotin_lipoyl"/>
    <property type="match status" value="1"/>
</dbReference>
<accession>A0A1N7N398</accession>
<evidence type="ECO:0000313" key="4">
    <source>
        <dbReference type="Proteomes" id="UP000186026"/>
    </source>
</evidence>
<dbReference type="InterPro" id="IPR050709">
    <property type="entry name" value="Biotin_Carboxyl_Carrier/Decarb"/>
</dbReference>
<dbReference type="PANTHER" id="PTHR45266:SF3">
    <property type="entry name" value="OXALOACETATE DECARBOXYLASE ALPHA CHAIN"/>
    <property type="match status" value="1"/>
</dbReference>
<protein>
    <submittedName>
        <fullName evidence="3">Biotin carboxyl carrier protein</fullName>
    </submittedName>
</protein>
<dbReference type="AlphaFoldDB" id="A0A1N7N398"/>
<dbReference type="PROSITE" id="PS00188">
    <property type="entry name" value="BIOTIN"/>
    <property type="match status" value="1"/>
</dbReference>
<proteinExistence type="predicted"/>
<evidence type="ECO:0000256" key="1">
    <source>
        <dbReference type="ARBA" id="ARBA00023267"/>
    </source>
</evidence>
<keyword evidence="4" id="KW-1185">Reference proteome</keyword>
<dbReference type="Proteomes" id="UP000186026">
    <property type="component" value="Unassembled WGS sequence"/>
</dbReference>
<evidence type="ECO:0000259" key="2">
    <source>
        <dbReference type="PROSITE" id="PS50968"/>
    </source>
</evidence>
<reference evidence="4" key="1">
    <citation type="submission" date="2017-01" db="EMBL/GenBank/DDBJ databases">
        <authorList>
            <person name="Varghese N."/>
            <person name="Submissions S."/>
        </authorList>
    </citation>
    <scope>NUCLEOTIDE SEQUENCE [LARGE SCALE GENOMIC DNA]</scope>
    <source>
        <strain evidence="4">DSM 46698</strain>
    </source>
</reference>
<dbReference type="Gene3D" id="2.40.50.100">
    <property type="match status" value="1"/>
</dbReference>
<dbReference type="PROSITE" id="PS50968">
    <property type="entry name" value="BIOTINYL_LIPOYL"/>
    <property type="match status" value="1"/>
</dbReference>
<dbReference type="CDD" id="cd06850">
    <property type="entry name" value="biotinyl_domain"/>
    <property type="match status" value="1"/>
</dbReference>